<dbReference type="AlphaFoldDB" id="A0ABD6CC66"/>
<name>A0ABD6CC66_9EURY</name>
<organism evidence="1 2">
    <name type="scientific">Halorientalis brevis</name>
    <dbReference type="NCBI Taxonomy" id="1126241"/>
    <lineage>
        <taxon>Archaea</taxon>
        <taxon>Methanobacteriati</taxon>
        <taxon>Methanobacteriota</taxon>
        <taxon>Stenosarchaea group</taxon>
        <taxon>Halobacteria</taxon>
        <taxon>Halobacteriales</taxon>
        <taxon>Haloarculaceae</taxon>
        <taxon>Halorientalis</taxon>
    </lineage>
</organism>
<proteinExistence type="predicted"/>
<accession>A0ABD6CC66</accession>
<evidence type="ECO:0000313" key="2">
    <source>
        <dbReference type="Proteomes" id="UP001597119"/>
    </source>
</evidence>
<gene>
    <name evidence="1" type="ORF">ACFR9U_08235</name>
</gene>
<dbReference type="RefSeq" id="WP_247375642.1">
    <property type="nucleotide sequence ID" value="NZ_JALLGV010000001.1"/>
</dbReference>
<comment type="caution">
    <text evidence="1">The sequence shown here is derived from an EMBL/GenBank/DDBJ whole genome shotgun (WGS) entry which is preliminary data.</text>
</comment>
<dbReference type="EMBL" id="JBHUDJ010000003">
    <property type="protein sequence ID" value="MFD1586969.1"/>
    <property type="molecule type" value="Genomic_DNA"/>
</dbReference>
<protein>
    <submittedName>
        <fullName evidence="1">Uncharacterized protein</fullName>
    </submittedName>
</protein>
<sequence>MFKTIDTLLTGVASGPMETVANLVVALDGAQLKLTSITGKVRIVVESLRAAIRIVRTEQQTLLKLDQALSASGITAPVYVAGTRIALLGAHAEPGWLSRRIADGRTEVDGWGVVKTALRGLRRRATRLRPLRCKRRIQARWSESGLESRLRR</sequence>
<reference evidence="1 2" key="1">
    <citation type="journal article" date="2019" name="Int. J. Syst. Evol. Microbiol.">
        <title>The Global Catalogue of Microorganisms (GCM) 10K type strain sequencing project: providing services to taxonomists for standard genome sequencing and annotation.</title>
        <authorList>
            <consortium name="The Broad Institute Genomics Platform"/>
            <consortium name="The Broad Institute Genome Sequencing Center for Infectious Disease"/>
            <person name="Wu L."/>
            <person name="Ma J."/>
        </authorList>
    </citation>
    <scope>NUCLEOTIDE SEQUENCE [LARGE SCALE GENOMIC DNA]</scope>
    <source>
        <strain evidence="1 2">CGMCC 1.12125</strain>
    </source>
</reference>
<dbReference type="Proteomes" id="UP001597119">
    <property type="component" value="Unassembled WGS sequence"/>
</dbReference>
<evidence type="ECO:0000313" key="1">
    <source>
        <dbReference type="EMBL" id="MFD1586969.1"/>
    </source>
</evidence>
<keyword evidence="2" id="KW-1185">Reference proteome</keyword>